<dbReference type="Proteomes" id="UP001489004">
    <property type="component" value="Unassembled WGS sequence"/>
</dbReference>
<evidence type="ECO:0000313" key="1">
    <source>
        <dbReference type="EMBL" id="KAK9805618.1"/>
    </source>
</evidence>
<dbReference type="AlphaFoldDB" id="A0AAW1PB02"/>
<dbReference type="EMBL" id="JALJOR010000015">
    <property type="protein sequence ID" value="KAK9805618.1"/>
    <property type="molecule type" value="Genomic_DNA"/>
</dbReference>
<gene>
    <name evidence="1" type="ORF">WJX72_008487</name>
</gene>
<reference evidence="1 2" key="1">
    <citation type="journal article" date="2024" name="Nat. Commun.">
        <title>Phylogenomics reveals the evolutionary origins of lichenization in chlorophyte algae.</title>
        <authorList>
            <person name="Puginier C."/>
            <person name="Libourel C."/>
            <person name="Otte J."/>
            <person name="Skaloud P."/>
            <person name="Haon M."/>
            <person name="Grisel S."/>
            <person name="Petersen M."/>
            <person name="Berrin J.G."/>
            <person name="Delaux P.M."/>
            <person name="Dal Grande F."/>
            <person name="Keller J."/>
        </authorList>
    </citation>
    <scope>NUCLEOTIDE SEQUENCE [LARGE SCALE GENOMIC DNA]</scope>
    <source>
        <strain evidence="1 2">SAG 2043</strain>
    </source>
</reference>
<evidence type="ECO:0000313" key="2">
    <source>
        <dbReference type="Proteomes" id="UP001489004"/>
    </source>
</evidence>
<sequence>MLTAGVVLIRMGGKQQSFDDLAMTRKLARQRARPDASGAAYSNLALPLHKEPAIDARCAKLSSGGADGVNAA</sequence>
<accession>A0AAW1PB02</accession>
<name>A0AAW1PB02_9CHLO</name>
<protein>
    <submittedName>
        <fullName evidence="1">Uncharacterized protein</fullName>
    </submittedName>
</protein>
<proteinExistence type="predicted"/>
<comment type="caution">
    <text evidence="1">The sequence shown here is derived from an EMBL/GenBank/DDBJ whole genome shotgun (WGS) entry which is preliminary data.</text>
</comment>
<keyword evidence="2" id="KW-1185">Reference proteome</keyword>
<organism evidence="1 2">
    <name type="scientific">[Myrmecia] bisecta</name>
    <dbReference type="NCBI Taxonomy" id="41462"/>
    <lineage>
        <taxon>Eukaryota</taxon>
        <taxon>Viridiplantae</taxon>
        <taxon>Chlorophyta</taxon>
        <taxon>core chlorophytes</taxon>
        <taxon>Trebouxiophyceae</taxon>
        <taxon>Trebouxiales</taxon>
        <taxon>Trebouxiaceae</taxon>
        <taxon>Myrmecia</taxon>
    </lineage>
</organism>